<dbReference type="AlphaFoldDB" id="A0A6P8PNB4"/>
<keyword evidence="6" id="KW-0256">Endoplasmic reticulum</keyword>
<dbReference type="Proteomes" id="UP000515159">
    <property type="component" value="Chromosome 14"/>
</dbReference>
<keyword evidence="8 12" id="KW-1133">Transmembrane helix</keyword>
<feature type="compositionally biased region" description="Polar residues" evidence="11">
    <location>
        <begin position="160"/>
        <end position="170"/>
    </location>
</feature>
<evidence type="ECO:0000256" key="10">
    <source>
        <dbReference type="SAM" id="Coils"/>
    </source>
</evidence>
<evidence type="ECO:0000313" key="13">
    <source>
        <dbReference type="Proteomes" id="UP000515159"/>
    </source>
</evidence>
<dbReference type="Pfam" id="PF06936">
    <property type="entry name" value="Selenoprotein_S"/>
    <property type="match status" value="1"/>
</dbReference>
<proteinExistence type="inferred from homology"/>
<dbReference type="GO" id="GO:0030970">
    <property type="term" value="P:retrograde protein transport, ER to cytosol"/>
    <property type="evidence" value="ECO:0007669"/>
    <property type="project" value="TreeGrafter"/>
</dbReference>
<evidence type="ECO:0000256" key="11">
    <source>
        <dbReference type="SAM" id="MobiDB-lite"/>
    </source>
</evidence>
<keyword evidence="5 12" id="KW-0812">Transmembrane</keyword>
<keyword evidence="9 12" id="KW-0472">Membrane</keyword>
<dbReference type="InParanoid" id="A0A6P8PNB4"/>
<dbReference type="PANTHER" id="PTHR28621">
    <property type="entry name" value="SELENOPROTEIN S"/>
    <property type="match status" value="1"/>
</dbReference>
<dbReference type="GO" id="GO:0036513">
    <property type="term" value="C:Derlin-1 retrotranslocation complex"/>
    <property type="evidence" value="ECO:0007669"/>
    <property type="project" value="TreeGrafter"/>
</dbReference>
<dbReference type="CTD" id="55829"/>
<dbReference type="GO" id="GO:0036502">
    <property type="term" value="C:Derlin-1-VIMP complex"/>
    <property type="evidence" value="ECO:0007669"/>
    <property type="project" value="TreeGrafter"/>
</dbReference>
<dbReference type="InterPro" id="IPR009703">
    <property type="entry name" value="Selenoprotein_S"/>
</dbReference>
<evidence type="ECO:0000256" key="4">
    <source>
        <dbReference type="ARBA" id="ARBA00022490"/>
    </source>
</evidence>
<keyword evidence="4" id="KW-0963">Cytoplasm</keyword>
<evidence type="ECO:0000256" key="3">
    <source>
        <dbReference type="ARBA" id="ARBA00011034"/>
    </source>
</evidence>
<feature type="transmembrane region" description="Helical" evidence="12">
    <location>
        <begin position="33"/>
        <end position="52"/>
    </location>
</feature>
<protein>
    <submittedName>
        <fullName evidence="14">Selenoprotein S</fullName>
    </submittedName>
</protein>
<organism evidence="13 14">
    <name type="scientific">Geotrypetes seraphini</name>
    <name type="common">Gaboon caecilian</name>
    <name type="synonym">Caecilia seraphini</name>
    <dbReference type="NCBI Taxonomy" id="260995"/>
    <lineage>
        <taxon>Eukaryota</taxon>
        <taxon>Metazoa</taxon>
        <taxon>Chordata</taxon>
        <taxon>Craniata</taxon>
        <taxon>Vertebrata</taxon>
        <taxon>Euteleostomi</taxon>
        <taxon>Amphibia</taxon>
        <taxon>Gymnophiona</taxon>
        <taxon>Geotrypetes</taxon>
    </lineage>
</organism>
<evidence type="ECO:0000256" key="5">
    <source>
        <dbReference type="ARBA" id="ARBA00022692"/>
    </source>
</evidence>
<keyword evidence="10" id="KW-0175">Coiled coil</keyword>
<reference evidence="14" key="1">
    <citation type="submission" date="2025-08" db="UniProtKB">
        <authorList>
            <consortium name="RefSeq"/>
        </authorList>
    </citation>
    <scope>IDENTIFICATION</scope>
</reference>
<evidence type="ECO:0000256" key="12">
    <source>
        <dbReference type="SAM" id="Phobius"/>
    </source>
</evidence>
<dbReference type="OrthoDB" id="75792at2759"/>
<dbReference type="PANTHER" id="PTHR28621:SF1">
    <property type="entry name" value="SELENOPROTEIN S"/>
    <property type="match status" value="1"/>
</dbReference>
<keyword evidence="13" id="KW-1185">Reference proteome</keyword>
<evidence type="ECO:0000256" key="8">
    <source>
        <dbReference type="ARBA" id="ARBA00022989"/>
    </source>
</evidence>
<dbReference type="FunCoup" id="A0A6P8PNB4">
    <property type="interactions" value="388"/>
</dbReference>
<sequence>MELNGEPIPGKPLLETEGVAFLQQTVGSALTDYGWFIFFGGIAAFLVIQRLVGSLRQRQSDAPDAAAADPVMVVRQQEAMAAARLRMQEDLNSQAEKYKEKQKLIEEEKRRQKIEMWENLQEGKSYKGTLRRNQEVPVQESTTSTDRKTEQRPLRRNDYNPLSGNSSGSCSWRPGRRGPASGGG</sequence>
<feature type="region of interest" description="Disordered" evidence="11">
    <location>
        <begin position="125"/>
        <end position="184"/>
    </location>
</feature>
<dbReference type="KEGG" id="gsh:117348699"/>
<dbReference type="RefSeq" id="XP_033776996.1">
    <property type="nucleotide sequence ID" value="XM_033921105.1"/>
</dbReference>
<evidence type="ECO:0000313" key="14">
    <source>
        <dbReference type="RefSeq" id="XP_033776996.1"/>
    </source>
</evidence>
<comment type="subcellular location">
    <subcellularLocation>
        <location evidence="2">Cytoplasm</location>
    </subcellularLocation>
    <subcellularLocation>
        <location evidence="1">Endoplasmic reticulum membrane</location>
        <topology evidence="1">Single-pass membrane protein</topology>
    </subcellularLocation>
</comment>
<name>A0A6P8PNB4_GEOSA</name>
<dbReference type="GeneID" id="117348699"/>
<comment type="similarity">
    <text evidence="3">Belongs to the selenoprotein S family.</text>
</comment>
<evidence type="ECO:0000256" key="6">
    <source>
        <dbReference type="ARBA" id="ARBA00022824"/>
    </source>
</evidence>
<keyword evidence="7" id="KW-0712">Selenocysteine</keyword>
<feature type="compositionally biased region" description="Basic and acidic residues" evidence="11">
    <location>
        <begin position="145"/>
        <end position="158"/>
    </location>
</feature>
<evidence type="ECO:0000256" key="2">
    <source>
        <dbReference type="ARBA" id="ARBA00004496"/>
    </source>
</evidence>
<feature type="coiled-coil region" evidence="10">
    <location>
        <begin position="88"/>
        <end position="115"/>
    </location>
</feature>
<gene>
    <name evidence="14" type="primary">SELENOS</name>
</gene>
<evidence type="ECO:0000256" key="9">
    <source>
        <dbReference type="ARBA" id="ARBA00023136"/>
    </source>
</evidence>
<evidence type="ECO:0000256" key="1">
    <source>
        <dbReference type="ARBA" id="ARBA00004389"/>
    </source>
</evidence>
<dbReference type="GO" id="GO:0030968">
    <property type="term" value="P:endoplasmic reticulum unfolded protein response"/>
    <property type="evidence" value="ECO:0007669"/>
    <property type="project" value="TreeGrafter"/>
</dbReference>
<accession>A0A6P8PNB4</accession>
<dbReference type="Gene3D" id="6.10.250.2950">
    <property type="match status" value="1"/>
</dbReference>
<evidence type="ECO:0000256" key="7">
    <source>
        <dbReference type="ARBA" id="ARBA00022933"/>
    </source>
</evidence>